<dbReference type="EC" id="3.1.26.4" evidence="3"/>
<evidence type="ECO:0000259" key="8">
    <source>
        <dbReference type="PROSITE" id="PS50879"/>
    </source>
</evidence>
<feature type="non-terminal residue" evidence="9">
    <location>
        <position position="1"/>
    </location>
</feature>
<keyword evidence="4" id="KW-0540">Nuclease</keyword>
<evidence type="ECO:0000256" key="7">
    <source>
        <dbReference type="ARBA" id="ARBA00022801"/>
    </source>
</evidence>
<dbReference type="PANTHER" id="PTHR10642">
    <property type="entry name" value="RIBONUCLEASE H1"/>
    <property type="match status" value="1"/>
</dbReference>
<protein>
    <recommendedName>
        <fullName evidence="3">ribonuclease H</fullName>
        <ecNumber evidence="3">3.1.26.4</ecNumber>
    </recommendedName>
</protein>
<evidence type="ECO:0000256" key="2">
    <source>
        <dbReference type="ARBA" id="ARBA00005300"/>
    </source>
</evidence>
<comment type="similarity">
    <text evidence="2">Belongs to the RNase H family.</text>
</comment>
<comment type="catalytic activity">
    <reaction evidence="1">
        <text>Endonucleolytic cleavage to 5'-phosphomonoester.</text>
        <dbReference type="EC" id="3.1.26.4"/>
    </reaction>
</comment>
<dbReference type="PROSITE" id="PS50879">
    <property type="entry name" value="RNASE_H_1"/>
    <property type="match status" value="1"/>
</dbReference>
<evidence type="ECO:0000256" key="6">
    <source>
        <dbReference type="ARBA" id="ARBA00022759"/>
    </source>
</evidence>
<evidence type="ECO:0000256" key="4">
    <source>
        <dbReference type="ARBA" id="ARBA00022722"/>
    </source>
</evidence>
<comment type="caution">
    <text evidence="9">The sequence shown here is derived from an EMBL/GenBank/DDBJ whole genome shotgun (WGS) entry which is preliminary data.</text>
</comment>
<dbReference type="InterPro" id="IPR002156">
    <property type="entry name" value="RNaseH_domain"/>
</dbReference>
<name>A0ABR1F564_9ASCO</name>
<dbReference type="RefSeq" id="XP_064767301.1">
    <property type="nucleotide sequence ID" value="XM_064910241.1"/>
</dbReference>
<organism evidence="9 10">
    <name type="scientific">Myxozyma melibiosi</name>
    <dbReference type="NCBI Taxonomy" id="54550"/>
    <lineage>
        <taxon>Eukaryota</taxon>
        <taxon>Fungi</taxon>
        <taxon>Dikarya</taxon>
        <taxon>Ascomycota</taxon>
        <taxon>Saccharomycotina</taxon>
        <taxon>Lipomycetes</taxon>
        <taxon>Lipomycetales</taxon>
        <taxon>Lipomycetaceae</taxon>
        <taxon>Myxozyma</taxon>
    </lineage>
</organism>
<evidence type="ECO:0000313" key="10">
    <source>
        <dbReference type="Proteomes" id="UP001498771"/>
    </source>
</evidence>
<keyword evidence="6" id="KW-0255">Endonuclease</keyword>
<dbReference type="EMBL" id="JBBJBU010000008">
    <property type="protein sequence ID" value="KAK7204268.1"/>
    <property type="molecule type" value="Genomic_DNA"/>
</dbReference>
<keyword evidence="10" id="KW-1185">Reference proteome</keyword>
<gene>
    <name evidence="9" type="ORF">BZA70DRAFT_230795</name>
</gene>
<evidence type="ECO:0000256" key="3">
    <source>
        <dbReference type="ARBA" id="ARBA00012180"/>
    </source>
</evidence>
<keyword evidence="5" id="KW-0479">Metal-binding</keyword>
<evidence type="ECO:0000313" key="9">
    <source>
        <dbReference type="EMBL" id="KAK7204268.1"/>
    </source>
</evidence>
<dbReference type="CDD" id="cd09280">
    <property type="entry name" value="RNase_HI_eukaryote_like"/>
    <property type="match status" value="1"/>
</dbReference>
<dbReference type="GeneID" id="90035753"/>
<dbReference type="InterPro" id="IPR036397">
    <property type="entry name" value="RNaseH_sf"/>
</dbReference>
<dbReference type="Gene3D" id="3.30.420.10">
    <property type="entry name" value="Ribonuclease H-like superfamily/Ribonuclease H"/>
    <property type="match status" value="1"/>
</dbReference>
<evidence type="ECO:0000256" key="5">
    <source>
        <dbReference type="ARBA" id="ARBA00022723"/>
    </source>
</evidence>
<dbReference type="Pfam" id="PF00075">
    <property type="entry name" value="RNase_H"/>
    <property type="match status" value="1"/>
</dbReference>
<keyword evidence="7" id="KW-0378">Hydrolase</keyword>
<dbReference type="InterPro" id="IPR050092">
    <property type="entry name" value="RNase_H"/>
</dbReference>
<accession>A0ABR1F564</accession>
<dbReference type="InterPro" id="IPR012337">
    <property type="entry name" value="RNaseH-like_sf"/>
</dbReference>
<sequence>IHTDGCCLHNDEEGIRAGYGLYYGPKDSRNNGFRLSSSEPQTNHRVELAAVLQALVDNPALPLTICTDSQYAINCVKVWWEKWEANGYRNTKGKRVENDDLVRRIVEETNKRRRKSLATDFILVPARSGVTGNQRAKLLA</sequence>
<dbReference type="Proteomes" id="UP001498771">
    <property type="component" value="Unassembled WGS sequence"/>
</dbReference>
<evidence type="ECO:0000256" key="1">
    <source>
        <dbReference type="ARBA" id="ARBA00000077"/>
    </source>
</evidence>
<proteinExistence type="inferred from homology"/>
<dbReference type="PANTHER" id="PTHR10642:SF26">
    <property type="entry name" value="RIBONUCLEASE H1"/>
    <property type="match status" value="1"/>
</dbReference>
<feature type="domain" description="RNase H type-1" evidence="8">
    <location>
        <begin position="1"/>
        <end position="140"/>
    </location>
</feature>
<reference evidence="9 10" key="1">
    <citation type="submission" date="2024-03" db="EMBL/GenBank/DDBJ databases">
        <title>Genome-scale model development and genomic sequencing of the oleaginous clade Lipomyces.</title>
        <authorList>
            <consortium name="Lawrence Berkeley National Laboratory"/>
            <person name="Czajka J.J."/>
            <person name="Han Y."/>
            <person name="Kim J."/>
            <person name="Mondo S.J."/>
            <person name="Hofstad B.A."/>
            <person name="Robles A."/>
            <person name="Haridas S."/>
            <person name="Riley R."/>
            <person name="LaButti K."/>
            <person name="Pangilinan J."/>
            <person name="Andreopoulos W."/>
            <person name="Lipzen A."/>
            <person name="Yan J."/>
            <person name="Wang M."/>
            <person name="Ng V."/>
            <person name="Grigoriev I.V."/>
            <person name="Spatafora J.W."/>
            <person name="Magnuson J.K."/>
            <person name="Baker S.E."/>
            <person name="Pomraning K.R."/>
        </authorList>
    </citation>
    <scope>NUCLEOTIDE SEQUENCE [LARGE SCALE GENOMIC DNA]</scope>
    <source>
        <strain evidence="9 10">Phaff 52-87</strain>
    </source>
</reference>
<dbReference type="SUPFAM" id="SSF53098">
    <property type="entry name" value="Ribonuclease H-like"/>
    <property type="match status" value="1"/>
</dbReference>
<feature type="non-terminal residue" evidence="9">
    <location>
        <position position="140"/>
    </location>
</feature>